<reference evidence="1 2" key="1">
    <citation type="submission" date="2016-10" db="EMBL/GenBank/DDBJ databases">
        <authorList>
            <person name="de Groot N.N."/>
        </authorList>
    </citation>
    <scope>NUCLEOTIDE SEQUENCE [LARGE SCALE GENOMIC DNA]</scope>
    <source>
        <strain evidence="1 2">DSM 21668</strain>
    </source>
</reference>
<gene>
    <name evidence="1" type="ORF">SAMN04488090_3227</name>
</gene>
<keyword evidence="2" id="KW-1185">Reference proteome</keyword>
<dbReference type="Proteomes" id="UP000198901">
    <property type="component" value="Unassembled WGS sequence"/>
</dbReference>
<proteinExistence type="predicted"/>
<accession>A0A1G9SMB4</accession>
<dbReference type="STRING" id="563176.SAMN04488090_3227"/>
<evidence type="ECO:0000313" key="2">
    <source>
        <dbReference type="Proteomes" id="UP000198901"/>
    </source>
</evidence>
<dbReference type="RefSeq" id="WP_093204431.1">
    <property type="nucleotide sequence ID" value="NZ_FNGS01000006.1"/>
</dbReference>
<protein>
    <submittedName>
        <fullName evidence="1">Lipocalin-like domain</fullName>
    </submittedName>
</protein>
<evidence type="ECO:0000313" key="1">
    <source>
        <dbReference type="EMBL" id="SDM36606.1"/>
    </source>
</evidence>
<sequence length="167" mass="17668">MKKSLLALLVLFAFVTGCKKDDDKNPSADTKTLLTKTWIASKVAGNASGISITVYTRGASTNLYDKFKNFSVSLKSDGTYSSNDTEGTTTTGTWALSSDNKTLTLTASNGAKVVYTVNSVSSTAASFKYTIDLNAQSTFVTAIVQLAAAQGVTVKTGDYLTFDVIPQ</sequence>
<dbReference type="AlphaFoldDB" id="A0A1G9SMB4"/>
<organism evidence="1 2">
    <name type="scientific">Siphonobacter aquaeclarae</name>
    <dbReference type="NCBI Taxonomy" id="563176"/>
    <lineage>
        <taxon>Bacteria</taxon>
        <taxon>Pseudomonadati</taxon>
        <taxon>Bacteroidota</taxon>
        <taxon>Cytophagia</taxon>
        <taxon>Cytophagales</taxon>
        <taxon>Cytophagaceae</taxon>
        <taxon>Siphonobacter</taxon>
    </lineage>
</organism>
<dbReference type="OrthoDB" id="955129at2"/>
<dbReference type="PROSITE" id="PS51257">
    <property type="entry name" value="PROKAR_LIPOPROTEIN"/>
    <property type="match status" value="1"/>
</dbReference>
<name>A0A1G9SMB4_9BACT</name>
<dbReference type="EMBL" id="FNGS01000006">
    <property type="protein sequence ID" value="SDM36606.1"/>
    <property type="molecule type" value="Genomic_DNA"/>
</dbReference>